<accession>A0A379DGT6</accession>
<evidence type="ECO:0000256" key="1">
    <source>
        <dbReference type="SAM" id="MobiDB-lite"/>
    </source>
</evidence>
<feature type="region of interest" description="Disordered" evidence="1">
    <location>
        <begin position="70"/>
        <end position="102"/>
    </location>
</feature>
<keyword evidence="2" id="KW-0472">Membrane</keyword>
<dbReference type="InterPro" id="IPR045755">
    <property type="entry name" value="FtsL-like"/>
</dbReference>
<feature type="transmembrane region" description="Helical" evidence="2">
    <location>
        <begin position="189"/>
        <end position="210"/>
    </location>
</feature>
<feature type="compositionally biased region" description="Basic and acidic residues" evidence="1">
    <location>
        <begin position="14"/>
        <end position="27"/>
    </location>
</feature>
<dbReference type="Proteomes" id="UP000254263">
    <property type="component" value="Unassembled WGS sequence"/>
</dbReference>
<protein>
    <submittedName>
        <fullName evidence="3">Uncharacterized protein</fullName>
    </submittedName>
</protein>
<feature type="region of interest" description="Disordered" evidence="1">
    <location>
        <begin position="257"/>
        <end position="276"/>
    </location>
</feature>
<gene>
    <name evidence="3" type="ORF">NCTC13100_00681</name>
</gene>
<evidence type="ECO:0000313" key="3">
    <source>
        <dbReference type="EMBL" id="SUB77556.1"/>
    </source>
</evidence>
<evidence type="ECO:0000256" key="2">
    <source>
        <dbReference type="SAM" id="Phobius"/>
    </source>
</evidence>
<feature type="compositionally biased region" description="Acidic residues" evidence="1">
    <location>
        <begin position="91"/>
        <end position="101"/>
    </location>
</feature>
<evidence type="ECO:0000313" key="4">
    <source>
        <dbReference type="Proteomes" id="UP000254263"/>
    </source>
</evidence>
<reference evidence="3 4" key="1">
    <citation type="submission" date="2018-06" db="EMBL/GenBank/DDBJ databases">
        <authorList>
            <consortium name="Pathogen Informatics"/>
            <person name="Doyle S."/>
        </authorList>
    </citation>
    <scope>NUCLEOTIDE SEQUENCE [LARGE SCALE GENOMIC DNA]</scope>
    <source>
        <strain evidence="3 4">NCTC13100</strain>
    </source>
</reference>
<dbReference type="AlphaFoldDB" id="A0A379DGT6"/>
<feature type="region of interest" description="Disordered" evidence="1">
    <location>
        <begin position="1"/>
        <end position="45"/>
    </location>
</feature>
<feature type="compositionally biased region" description="Basic and acidic residues" evidence="1">
    <location>
        <begin position="74"/>
        <end position="90"/>
    </location>
</feature>
<keyword evidence="2" id="KW-0812">Transmembrane</keyword>
<feature type="compositionally biased region" description="Polar residues" evidence="1">
    <location>
        <begin position="1"/>
        <end position="11"/>
    </location>
</feature>
<name>A0A379DGT6_9PORP</name>
<dbReference type="RefSeq" id="WP_018360117.1">
    <property type="nucleotide sequence ID" value="NZ_UGTI01000001.1"/>
</dbReference>
<organism evidence="3 4">
    <name type="scientific">Porphyromonas macacae</name>
    <dbReference type="NCBI Taxonomy" id="28115"/>
    <lineage>
        <taxon>Bacteria</taxon>
        <taxon>Pseudomonadati</taxon>
        <taxon>Bacteroidota</taxon>
        <taxon>Bacteroidia</taxon>
        <taxon>Bacteroidales</taxon>
        <taxon>Porphyromonadaceae</taxon>
        <taxon>Porphyromonas</taxon>
    </lineage>
</organism>
<sequence>MSYNDHNNRYSSPPEDRNELRGKREFDIPDELPDTINRFAPEDSEDNLYLEELSDALGDEYEHTEVDVYTQENSTDKEYQTLDKEEATRYDEEEDDLEPDYPEATTVGYTEIADPEETDAEEYDESYNAIEEDGQDLKNEDEINDTVFEEDHGVSAGEQKENNHKRNTTSIWALLGEGFIHKSWFRNNIGILIWIAVLFCINIYRGYYLINQVKEIDRLENELRDIQYRALFKSSDVTASSQKMNIERAIERENLGLKPSTQPPYIIRTGKAPEEK</sequence>
<dbReference type="EMBL" id="UGTI01000001">
    <property type="protein sequence ID" value="SUB77556.1"/>
    <property type="molecule type" value="Genomic_DNA"/>
</dbReference>
<keyword evidence="2" id="KW-1133">Transmembrane helix</keyword>
<dbReference type="Pfam" id="PF19579">
    <property type="entry name" value="FtsL_2"/>
    <property type="match status" value="1"/>
</dbReference>
<proteinExistence type="predicted"/>